<keyword evidence="1" id="KW-0805">Transcription regulation</keyword>
<comment type="caution">
    <text evidence="4">The sequence shown here is derived from an EMBL/GenBank/DDBJ whole genome shotgun (WGS) entry which is preliminary data.</text>
</comment>
<organism evidence="4 5">
    <name type="scientific">Pseudoduganella ginsengisoli</name>
    <dbReference type="NCBI Taxonomy" id="1462440"/>
    <lineage>
        <taxon>Bacteria</taxon>
        <taxon>Pseudomonadati</taxon>
        <taxon>Pseudomonadota</taxon>
        <taxon>Betaproteobacteria</taxon>
        <taxon>Burkholderiales</taxon>
        <taxon>Oxalobacteraceae</taxon>
        <taxon>Telluria group</taxon>
        <taxon>Pseudoduganella</taxon>
    </lineage>
</organism>
<reference evidence="4 5" key="1">
    <citation type="submission" date="2019-11" db="EMBL/GenBank/DDBJ databases">
        <title>Type strains purchased from KCTC, JCM and DSMZ.</title>
        <authorList>
            <person name="Lu H."/>
        </authorList>
    </citation>
    <scope>NUCLEOTIDE SEQUENCE [LARGE SCALE GENOMIC DNA]</scope>
    <source>
        <strain evidence="4 5">KCTC 42409</strain>
    </source>
</reference>
<evidence type="ECO:0000256" key="1">
    <source>
        <dbReference type="ARBA" id="ARBA00023015"/>
    </source>
</evidence>
<dbReference type="EMBL" id="WNLA01000032">
    <property type="protein sequence ID" value="MTW05860.1"/>
    <property type="molecule type" value="Genomic_DNA"/>
</dbReference>
<evidence type="ECO:0000256" key="2">
    <source>
        <dbReference type="ARBA" id="ARBA00023163"/>
    </source>
</evidence>
<keyword evidence="5" id="KW-1185">Reference proteome</keyword>
<evidence type="ECO:0000259" key="3">
    <source>
        <dbReference type="Pfam" id="PF16509"/>
    </source>
</evidence>
<dbReference type="AlphaFoldDB" id="A0A6L6Q8B2"/>
<gene>
    <name evidence="4" type="ORF">GM668_27660</name>
</gene>
<dbReference type="Gene3D" id="1.10.10.2690">
    <property type="match status" value="1"/>
</dbReference>
<dbReference type="Proteomes" id="UP000484015">
    <property type="component" value="Unassembled WGS sequence"/>
</dbReference>
<evidence type="ECO:0000313" key="5">
    <source>
        <dbReference type="Proteomes" id="UP000484015"/>
    </source>
</evidence>
<dbReference type="RefSeq" id="WP_155442205.1">
    <property type="nucleotide sequence ID" value="NZ_WNLA01000032.1"/>
</dbReference>
<feature type="domain" description="TrfB transcriptional repressor protein" evidence="3">
    <location>
        <begin position="5"/>
        <end position="87"/>
    </location>
</feature>
<proteinExistence type="predicted"/>
<dbReference type="Pfam" id="PF16509">
    <property type="entry name" value="KORA"/>
    <property type="match status" value="1"/>
</dbReference>
<dbReference type="OrthoDB" id="8779138at2"/>
<evidence type="ECO:0000313" key="4">
    <source>
        <dbReference type="EMBL" id="MTW05860.1"/>
    </source>
</evidence>
<keyword evidence="2" id="KW-0804">Transcription</keyword>
<protein>
    <submittedName>
        <fullName evidence="4">Transcriptional regulator</fullName>
    </submittedName>
</protein>
<dbReference type="InterPro" id="IPR032428">
    <property type="entry name" value="TrfB"/>
</dbReference>
<dbReference type="InterPro" id="IPR053721">
    <property type="entry name" value="Fimbrial_Adhesin_Reg"/>
</dbReference>
<accession>A0A6L6Q8B2</accession>
<name>A0A6L6Q8B2_9BURK</name>
<sequence length="108" mass="11973">MKKRLTPQQFKAATKNLDVGAQTIEIAYGVLVEGEPQSKFVQKFSLSRGAVSQAVNRVWAAHEVCSVPEGYEVVTALLPARQAFIVKRWACEAAKKIRQEHEDIDSSS</sequence>